<dbReference type="Proteomes" id="UP000319578">
    <property type="component" value="Unassembled WGS sequence"/>
</dbReference>
<dbReference type="STRING" id="54915.ADS79_05745"/>
<comment type="caution">
    <text evidence="9">The sequence shown here is derived from an EMBL/GenBank/DDBJ whole genome shotgun (WGS) entry which is preliminary data.</text>
</comment>
<feature type="transmembrane region" description="Helical" evidence="6">
    <location>
        <begin position="7"/>
        <end position="30"/>
    </location>
</feature>
<dbReference type="PANTHER" id="PTHR32322">
    <property type="entry name" value="INNER MEMBRANE TRANSPORTER"/>
    <property type="match status" value="1"/>
</dbReference>
<dbReference type="PATRIC" id="fig|54915.3.peg.6564"/>
<reference evidence="10" key="1">
    <citation type="submission" date="2015-07" db="EMBL/GenBank/DDBJ databases">
        <title>Genome sequencing project for genomic taxonomy and phylogenomics of Bacillus-like bacteria.</title>
        <authorList>
            <person name="Liu B."/>
            <person name="Wang J."/>
            <person name="Zhu Y."/>
            <person name="Liu G."/>
            <person name="Chen Q."/>
            <person name="Chen Z."/>
            <person name="Lan J."/>
            <person name="Che J."/>
            <person name="Ge C."/>
            <person name="Shi H."/>
            <person name="Pan Z."/>
            <person name="Liu X."/>
        </authorList>
    </citation>
    <scope>NUCLEOTIDE SEQUENCE [LARGE SCALE GENOMIC DNA]</scope>
    <source>
        <strain evidence="10">DSM 9887</strain>
    </source>
</reference>
<feature type="transmembrane region" description="Helical" evidence="6">
    <location>
        <begin position="217"/>
        <end position="236"/>
    </location>
</feature>
<dbReference type="InterPro" id="IPR000620">
    <property type="entry name" value="EamA_dom"/>
</dbReference>
<evidence type="ECO:0000256" key="2">
    <source>
        <dbReference type="ARBA" id="ARBA00007362"/>
    </source>
</evidence>
<reference evidence="9" key="2">
    <citation type="submission" date="2015-07" db="EMBL/GenBank/DDBJ databases">
        <title>MeaNS - Measles Nucleotide Surveillance Program.</title>
        <authorList>
            <person name="Tran T."/>
            <person name="Druce J."/>
        </authorList>
    </citation>
    <scope>NUCLEOTIDE SEQUENCE</scope>
    <source>
        <strain evidence="9">DSM 9887</strain>
    </source>
</reference>
<evidence type="ECO:0000256" key="6">
    <source>
        <dbReference type="SAM" id="Phobius"/>
    </source>
</evidence>
<evidence type="ECO:0000313" key="11">
    <source>
        <dbReference type="Proteomes" id="UP000319578"/>
    </source>
</evidence>
<evidence type="ECO:0000256" key="3">
    <source>
        <dbReference type="ARBA" id="ARBA00022692"/>
    </source>
</evidence>
<evidence type="ECO:0000259" key="7">
    <source>
        <dbReference type="Pfam" id="PF00892"/>
    </source>
</evidence>
<keyword evidence="5 6" id="KW-0472">Membrane</keyword>
<dbReference type="InterPro" id="IPR037185">
    <property type="entry name" value="EmrE-like"/>
</dbReference>
<proteinExistence type="inferred from homology"/>
<feature type="transmembrane region" description="Helical" evidence="6">
    <location>
        <begin position="272"/>
        <end position="289"/>
    </location>
</feature>
<keyword evidence="4 6" id="KW-1133">Transmembrane helix</keyword>
<keyword evidence="3 6" id="KW-0812">Transmembrane</keyword>
<name>A0A0K9YXS5_9BACL</name>
<organism evidence="9 10">
    <name type="scientific">Brevibacillus reuszeri</name>
    <dbReference type="NCBI Taxonomy" id="54915"/>
    <lineage>
        <taxon>Bacteria</taxon>
        <taxon>Bacillati</taxon>
        <taxon>Bacillota</taxon>
        <taxon>Bacilli</taxon>
        <taxon>Bacillales</taxon>
        <taxon>Paenibacillaceae</taxon>
        <taxon>Brevibacillus</taxon>
    </lineage>
</organism>
<keyword evidence="11" id="KW-1185">Reference proteome</keyword>
<evidence type="ECO:0000256" key="4">
    <source>
        <dbReference type="ARBA" id="ARBA00022989"/>
    </source>
</evidence>
<feature type="transmembrane region" description="Helical" evidence="6">
    <location>
        <begin position="126"/>
        <end position="143"/>
    </location>
</feature>
<comment type="subcellular location">
    <subcellularLocation>
        <location evidence="1">Endomembrane system</location>
        <topology evidence="1">Multi-pass membrane protein</topology>
    </subcellularLocation>
</comment>
<dbReference type="InterPro" id="IPR050638">
    <property type="entry name" value="AA-Vitamin_Transporters"/>
</dbReference>
<feature type="domain" description="EamA" evidence="7">
    <location>
        <begin position="156"/>
        <end position="288"/>
    </location>
</feature>
<protein>
    <submittedName>
        <fullName evidence="8">Membrane protein</fullName>
    </submittedName>
</protein>
<dbReference type="PANTHER" id="PTHR32322:SF9">
    <property type="entry name" value="AMINO-ACID METABOLITE EFFLUX PUMP-RELATED"/>
    <property type="match status" value="1"/>
</dbReference>
<sequence>MNTINYLLLLGIGIIWGSQFFFVDLVIGSITPITLAAYKAMLGTVTLAILHLFHGNKEKRSAGLSRKVWSLFIWIALLEAVIPFILIGWGQQYINSSTASILLGTVPIFTLIFMKIATPREKLSPWKWVSIFSGFGGLCLLFGPTLSSLSFSGNIMGYLALVGASMSFALSLILLKHLPPISSILAMRNVLFVASVLLLPLAFLFEDPFHISLSWQQVIDVVILGVVQAGIVYMLYNTLIRRTNAAFASLTNYLVPLFGILLGTLILGDQVTWNSIAALVVIFISLAISEKR</sequence>
<feature type="transmembrane region" description="Helical" evidence="6">
    <location>
        <begin position="245"/>
        <end position="266"/>
    </location>
</feature>
<dbReference type="RefSeq" id="WP_049737453.1">
    <property type="nucleotide sequence ID" value="NZ_BJON01000013.1"/>
</dbReference>
<feature type="transmembrane region" description="Helical" evidence="6">
    <location>
        <begin position="68"/>
        <end position="87"/>
    </location>
</feature>
<dbReference type="GO" id="GO:0016020">
    <property type="term" value="C:membrane"/>
    <property type="evidence" value="ECO:0007669"/>
    <property type="project" value="UniProtKB-SubCell"/>
</dbReference>
<dbReference type="SUPFAM" id="SSF103481">
    <property type="entry name" value="Multidrug resistance efflux transporter EmrE"/>
    <property type="match status" value="2"/>
</dbReference>
<dbReference type="AlphaFoldDB" id="A0A0K9YXS5"/>
<feature type="transmembrane region" description="Helical" evidence="6">
    <location>
        <begin position="36"/>
        <end position="56"/>
    </location>
</feature>
<evidence type="ECO:0000313" key="8">
    <source>
        <dbReference type="EMBL" id="GED69739.1"/>
    </source>
</evidence>
<dbReference type="Pfam" id="PF00892">
    <property type="entry name" value="EamA"/>
    <property type="match status" value="2"/>
</dbReference>
<feature type="domain" description="EamA" evidence="7">
    <location>
        <begin position="6"/>
        <end position="142"/>
    </location>
</feature>
<feature type="transmembrane region" description="Helical" evidence="6">
    <location>
        <begin position="93"/>
        <end position="114"/>
    </location>
</feature>
<feature type="transmembrane region" description="Helical" evidence="6">
    <location>
        <begin position="187"/>
        <end position="205"/>
    </location>
</feature>
<dbReference type="EMBL" id="BJON01000013">
    <property type="protein sequence ID" value="GED69739.1"/>
    <property type="molecule type" value="Genomic_DNA"/>
</dbReference>
<evidence type="ECO:0000256" key="1">
    <source>
        <dbReference type="ARBA" id="ARBA00004127"/>
    </source>
</evidence>
<reference evidence="8 11" key="3">
    <citation type="submission" date="2019-06" db="EMBL/GenBank/DDBJ databases">
        <title>Whole genome shotgun sequence of Brevibacillus reuszeri NBRC 15719.</title>
        <authorList>
            <person name="Hosoyama A."/>
            <person name="Uohara A."/>
            <person name="Ohji S."/>
            <person name="Ichikawa N."/>
        </authorList>
    </citation>
    <scope>NUCLEOTIDE SEQUENCE [LARGE SCALE GENOMIC DNA]</scope>
    <source>
        <strain evidence="8 11">NBRC 15719</strain>
    </source>
</reference>
<comment type="similarity">
    <text evidence="2">Belongs to the EamA transporter family.</text>
</comment>
<evidence type="ECO:0000313" key="10">
    <source>
        <dbReference type="Proteomes" id="UP000036834"/>
    </source>
</evidence>
<evidence type="ECO:0000256" key="5">
    <source>
        <dbReference type="ARBA" id="ARBA00023136"/>
    </source>
</evidence>
<dbReference type="EMBL" id="LGIQ01000005">
    <property type="protein sequence ID" value="KNB73452.1"/>
    <property type="molecule type" value="Genomic_DNA"/>
</dbReference>
<evidence type="ECO:0000313" key="9">
    <source>
        <dbReference type="EMBL" id="KNB73452.1"/>
    </source>
</evidence>
<feature type="transmembrane region" description="Helical" evidence="6">
    <location>
        <begin position="155"/>
        <end position="175"/>
    </location>
</feature>
<accession>A0A0K9YXS5</accession>
<dbReference type="Proteomes" id="UP000036834">
    <property type="component" value="Unassembled WGS sequence"/>
</dbReference>
<dbReference type="OrthoDB" id="3190463at2"/>
<gene>
    <name evidence="9" type="ORF">ADS79_05745</name>
    <name evidence="8" type="ORF">BRE01_34410</name>
</gene>